<comment type="similarity">
    <text evidence="2 7">Belongs to the peptidase M14 family.</text>
</comment>
<dbReference type="PANTHER" id="PTHR11705:SF143">
    <property type="entry name" value="SLL0236 PROTEIN"/>
    <property type="match status" value="1"/>
</dbReference>
<accession>A0ABW3A4B8</accession>
<keyword evidence="3" id="KW-0645">Protease</keyword>
<dbReference type="Pfam" id="PF00246">
    <property type="entry name" value="Peptidase_M14"/>
    <property type="match status" value="1"/>
</dbReference>
<keyword evidence="6" id="KW-0482">Metalloprotease</keyword>
<evidence type="ECO:0000256" key="3">
    <source>
        <dbReference type="ARBA" id="ARBA00022670"/>
    </source>
</evidence>
<comment type="caution">
    <text evidence="9">The sequence shown here is derived from an EMBL/GenBank/DDBJ whole genome shotgun (WGS) entry which is preliminary data.</text>
</comment>
<dbReference type="EMBL" id="JBHTHM010000950">
    <property type="protein sequence ID" value="MFD0785702.1"/>
    <property type="molecule type" value="Genomic_DNA"/>
</dbReference>
<sequence>PATIPVLRIGKHRDGTKPGVLIQAQDHAREWVPATTSLEAAERLVHNYKTDRETKRIVEDTDVFFILSNNPDGANYSFYNFASQRKNLTNHCPDENADPGRRDSWGVDLNRNYRVASGHDGYSGGSSVCTSGTYQGPEKLSEPEAKNIIWLVEKYRNIKFMMSVHSNGGQLFWQPGAYIADGRITTPRPPLGDEAFYWQSAGRILSQVKAYRETVVTPENVGGSSDVLYSSAGNVREDLYYTYGIYAFGWEVGGSVYNPATGNWQGGSFQPPWEGDPSLVSGHSETMEYANGIMEMFRVAADWGRDKKDPKSTLVPGGGKHRGPVDVHFETNEPATIYYTTDGSRPTLKSPRYEATDFREPGQVFHVTETTTFNWFSVDAAGNIERNYDPTKNDKRNNYRTATIKIDKK</sequence>
<comment type="cofactor">
    <cofactor evidence="1">
        <name>Zn(2+)</name>
        <dbReference type="ChEBI" id="CHEBI:29105"/>
    </cofactor>
</comment>
<evidence type="ECO:0000259" key="8">
    <source>
        <dbReference type="PROSITE" id="PS52035"/>
    </source>
</evidence>
<organism evidence="9 10">
    <name type="scientific">Micromonospora azadirachtae</name>
    <dbReference type="NCBI Taxonomy" id="1970735"/>
    <lineage>
        <taxon>Bacteria</taxon>
        <taxon>Bacillati</taxon>
        <taxon>Actinomycetota</taxon>
        <taxon>Actinomycetes</taxon>
        <taxon>Micromonosporales</taxon>
        <taxon>Micromonosporaceae</taxon>
        <taxon>Micromonospora</taxon>
    </lineage>
</organism>
<keyword evidence="5" id="KW-0862">Zinc</keyword>
<gene>
    <name evidence="9" type="ORF">ACFQZ8_17490</name>
</gene>
<dbReference type="InterPro" id="IPR059177">
    <property type="entry name" value="GH29D-like_dom"/>
</dbReference>
<evidence type="ECO:0000313" key="10">
    <source>
        <dbReference type="Proteomes" id="UP001597053"/>
    </source>
</evidence>
<dbReference type="Proteomes" id="UP001597053">
    <property type="component" value="Unassembled WGS sequence"/>
</dbReference>
<dbReference type="PROSITE" id="PS52035">
    <property type="entry name" value="PEPTIDASE_M14"/>
    <property type="match status" value="1"/>
</dbReference>
<dbReference type="SMART" id="SM00631">
    <property type="entry name" value="Zn_pept"/>
    <property type="match status" value="1"/>
</dbReference>
<keyword evidence="10" id="KW-1185">Reference proteome</keyword>
<feature type="non-terminal residue" evidence="9">
    <location>
        <position position="1"/>
    </location>
</feature>
<evidence type="ECO:0000256" key="5">
    <source>
        <dbReference type="ARBA" id="ARBA00022833"/>
    </source>
</evidence>
<evidence type="ECO:0000256" key="4">
    <source>
        <dbReference type="ARBA" id="ARBA00022801"/>
    </source>
</evidence>
<evidence type="ECO:0000256" key="2">
    <source>
        <dbReference type="ARBA" id="ARBA00005988"/>
    </source>
</evidence>
<evidence type="ECO:0000256" key="6">
    <source>
        <dbReference type="ARBA" id="ARBA00023049"/>
    </source>
</evidence>
<evidence type="ECO:0000313" key="9">
    <source>
        <dbReference type="EMBL" id="MFD0785702.1"/>
    </source>
</evidence>
<reference evidence="10" key="1">
    <citation type="journal article" date="2019" name="Int. J. Syst. Evol. Microbiol.">
        <title>The Global Catalogue of Microorganisms (GCM) 10K type strain sequencing project: providing services to taxonomists for standard genome sequencing and annotation.</title>
        <authorList>
            <consortium name="The Broad Institute Genomics Platform"/>
            <consortium name="The Broad Institute Genome Sequencing Center for Infectious Disease"/>
            <person name="Wu L."/>
            <person name="Ma J."/>
        </authorList>
    </citation>
    <scope>NUCLEOTIDE SEQUENCE [LARGE SCALE GENOMIC DNA]</scope>
    <source>
        <strain evidence="10">JCM 32148</strain>
    </source>
</reference>
<feature type="active site" description="Proton donor/acceptor" evidence="7">
    <location>
        <position position="251"/>
    </location>
</feature>
<dbReference type="SUPFAM" id="SSF53187">
    <property type="entry name" value="Zn-dependent exopeptidases"/>
    <property type="match status" value="1"/>
</dbReference>
<dbReference type="Gene3D" id="3.40.630.10">
    <property type="entry name" value="Zn peptidases"/>
    <property type="match status" value="1"/>
</dbReference>
<proteinExistence type="inferred from homology"/>
<name>A0ABW3A4B8_9ACTN</name>
<evidence type="ECO:0000256" key="7">
    <source>
        <dbReference type="PROSITE-ProRule" id="PRU01379"/>
    </source>
</evidence>
<feature type="domain" description="Peptidase M14" evidence="8">
    <location>
        <begin position="1"/>
        <end position="293"/>
    </location>
</feature>
<evidence type="ECO:0000256" key="1">
    <source>
        <dbReference type="ARBA" id="ARBA00001947"/>
    </source>
</evidence>
<protein>
    <submittedName>
        <fullName evidence="9">M14 family metallopeptidase</fullName>
    </submittedName>
</protein>
<keyword evidence="4" id="KW-0378">Hydrolase</keyword>
<dbReference type="InterPro" id="IPR000834">
    <property type="entry name" value="Peptidase_M14"/>
</dbReference>
<dbReference type="PANTHER" id="PTHR11705">
    <property type="entry name" value="PROTEASE FAMILY M14 CARBOXYPEPTIDASE A,B"/>
    <property type="match status" value="1"/>
</dbReference>
<dbReference type="Pfam" id="PF13290">
    <property type="entry name" value="CHB_HEX_C_1"/>
    <property type="match status" value="1"/>
</dbReference>